<comment type="caution">
    <text evidence="2">The sequence shown here is derived from an EMBL/GenBank/DDBJ whole genome shotgun (WGS) entry which is preliminary data.</text>
</comment>
<feature type="domain" description="Nucleotidyl transferase" evidence="1">
    <location>
        <begin position="31"/>
        <end position="234"/>
    </location>
</feature>
<evidence type="ECO:0000313" key="2">
    <source>
        <dbReference type="EMBL" id="MCG2460241.1"/>
    </source>
</evidence>
<dbReference type="EMBL" id="JAIRBC010000006">
    <property type="protein sequence ID" value="MCG2460241.1"/>
    <property type="molecule type" value="Genomic_DNA"/>
</dbReference>
<dbReference type="AlphaFoldDB" id="A0AAE3EV13"/>
<accession>A0AAE3EV13</accession>
<dbReference type="SUPFAM" id="SSF53448">
    <property type="entry name" value="Nucleotide-diphospho-sugar transferases"/>
    <property type="match status" value="1"/>
</dbReference>
<dbReference type="InterPro" id="IPR005835">
    <property type="entry name" value="NTP_transferase_dom"/>
</dbReference>
<proteinExistence type="predicted"/>
<dbReference type="Gene3D" id="3.90.550.10">
    <property type="entry name" value="Spore Coat Polysaccharide Biosynthesis Protein SpsA, Chain A"/>
    <property type="match status" value="1"/>
</dbReference>
<evidence type="ECO:0000259" key="1">
    <source>
        <dbReference type="Pfam" id="PF00483"/>
    </source>
</evidence>
<keyword evidence="3" id="KW-1185">Reference proteome</keyword>
<dbReference type="RefSeq" id="WP_317901383.1">
    <property type="nucleotide sequence ID" value="NZ_JAIRBC010000006.1"/>
</dbReference>
<dbReference type="InterPro" id="IPR029044">
    <property type="entry name" value="Nucleotide-diphossugar_trans"/>
</dbReference>
<gene>
    <name evidence="2" type="ORF">K8352_05735</name>
</gene>
<dbReference type="GO" id="GO:0016779">
    <property type="term" value="F:nucleotidyltransferase activity"/>
    <property type="evidence" value="ECO:0007669"/>
    <property type="project" value="UniProtKB-KW"/>
</dbReference>
<protein>
    <submittedName>
        <fullName evidence="2">UTP--glucose-1-phosphate uridylyltransferase</fullName>
    </submittedName>
</protein>
<organism evidence="2 3">
    <name type="scientific">Cerina litoralis</name>
    <dbReference type="NCBI Taxonomy" id="2874477"/>
    <lineage>
        <taxon>Bacteria</taxon>
        <taxon>Pseudomonadati</taxon>
        <taxon>Bacteroidota</taxon>
        <taxon>Flavobacteriia</taxon>
        <taxon>Flavobacteriales</taxon>
        <taxon>Flavobacteriaceae</taxon>
        <taxon>Cerina</taxon>
    </lineage>
</organism>
<reference evidence="2" key="1">
    <citation type="submission" date="2023-02" db="EMBL/GenBank/DDBJ databases">
        <title>Genome of Flavobacteriaceae gen. nov. sp. strain F89.</title>
        <authorList>
            <person name="Wang Y."/>
        </authorList>
    </citation>
    <scope>NUCLEOTIDE SEQUENCE</scope>
    <source>
        <strain evidence="2">F89</strain>
    </source>
</reference>
<evidence type="ECO:0000313" key="3">
    <source>
        <dbReference type="Proteomes" id="UP001200642"/>
    </source>
</evidence>
<dbReference type="Pfam" id="PF00483">
    <property type="entry name" value="NTP_transferase"/>
    <property type="match status" value="1"/>
</dbReference>
<name>A0AAE3EV13_9FLAO</name>
<keyword evidence="2" id="KW-0808">Transferase</keyword>
<keyword evidence="2" id="KW-0548">Nucleotidyltransferase</keyword>
<dbReference type="Proteomes" id="UP001200642">
    <property type="component" value="Unassembled WGS sequence"/>
</dbReference>
<sequence>MEKTLLLMAAGRGSRYGKLKQFDGFGPTEEFLMEFSIYDAIKSGFNHIVMITQKDNVDFLRDYLSPRLPKHVKLDVVAQVLEDLPEGASFTGERPKPWGTAHAVWAARNVISNPFAVINADDYYGKSAFKYAGQFIENPDNRDAYGLMAYTLKDTLSQHGSVSRGVCQVEGNRLISVKERTKIEEKDGVIKDWDSGIGFTGNEAVSMNFWVCSPSLFQNIENDLKVFLKNEDNVKNSEIYLPFIIQEIIANDSAKVFVIPSDSKWFGVTYKSDKEIAVDELKGMTDNGEYPTPLWTNFK</sequence>